<dbReference type="InterPro" id="IPR011761">
    <property type="entry name" value="ATP-grasp"/>
</dbReference>
<comment type="caution">
    <text evidence="6">The sequence shown here is derived from an EMBL/GenBank/DDBJ whole genome shotgun (WGS) entry which is preliminary data.</text>
</comment>
<evidence type="ECO:0000259" key="5">
    <source>
        <dbReference type="PROSITE" id="PS50975"/>
    </source>
</evidence>
<dbReference type="Gene3D" id="3.40.50.20">
    <property type="match status" value="1"/>
</dbReference>
<keyword evidence="2 4" id="KW-0547">Nucleotide-binding</keyword>
<feature type="domain" description="ATP-grasp" evidence="5">
    <location>
        <begin position="108"/>
        <end position="300"/>
    </location>
</feature>
<evidence type="ECO:0000256" key="2">
    <source>
        <dbReference type="ARBA" id="ARBA00022741"/>
    </source>
</evidence>
<dbReference type="RefSeq" id="WP_130070216.1">
    <property type="nucleotide sequence ID" value="NZ_RCXO01000031.1"/>
</dbReference>
<dbReference type="GO" id="GO:0016874">
    <property type="term" value="F:ligase activity"/>
    <property type="evidence" value="ECO:0007669"/>
    <property type="project" value="UniProtKB-KW"/>
</dbReference>
<evidence type="ECO:0000256" key="3">
    <source>
        <dbReference type="ARBA" id="ARBA00022840"/>
    </source>
</evidence>
<gene>
    <name evidence="6" type="ORF">EAJ06_19465</name>
</gene>
<proteinExistence type="predicted"/>
<dbReference type="EMBL" id="RCXO01000031">
    <property type="protein sequence ID" value="RYT78048.1"/>
    <property type="molecule type" value="Genomic_DNA"/>
</dbReference>
<dbReference type="Pfam" id="PF13535">
    <property type="entry name" value="ATP-grasp_4"/>
    <property type="match status" value="1"/>
</dbReference>
<dbReference type="InterPro" id="IPR052032">
    <property type="entry name" value="ATP-dep_AA_Ligase"/>
</dbReference>
<dbReference type="PROSITE" id="PS50975">
    <property type="entry name" value="ATP_GRASP"/>
    <property type="match status" value="1"/>
</dbReference>
<dbReference type="GO" id="GO:0046872">
    <property type="term" value="F:metal ion binding"/>
    <property type="evidence" value="ECO:0007669"/>
    <property type="project" value="InterPro"/>
</dbReference>
<dbReference type="Gene3D" id="3.30.1490.20">
    <property type="entry name" value="ATP-grasp fold, A domain"/>
    <property type="match status" value="1"/>
</dbReference>
<protein>
    <submittedName>
        <fullName evidence="6">ATP-grasp domain-containing protein</fullName>
    </submittedName>
</protein>
<dbReference type="SMART" id="SM01209">
    <property type="entry name" value="GARS_A"/>
    <property type="match status" value="1"/>
</dbReference>
<sequence length="372" mass="41482">MKKKLAIIGGSYLQLPAVLKAKELGYEVHCFAWRDGAVCEAYVDYYYPISIVEKEEILKECMRIGIDGITSIASDVAVLTVNYVASRMGLISNPDEYSETTTNKYLMRECFTMNNIPSPRYTIASKDDAYSIKGFNFPLIVKPTDRSGSRGVEKVLDPVQLGKAISRARKDSFNGAAIIEEYVTGCEISVESISYEGCHYILQITDKVTTGAPYFVELEHHQPSALSPLVQERVKDIVLRALDALHVRYGASHSELKITEDGDIRVIEIGARMGGDFIGSTLVQLSTGYDFLEGVIKVAMGEFAEPQITEHNCSGVYFLCKETENLKAIIEDKTNYPEIVEAEITDQTLRNIECSGDRSGYFIYKSNTKFLK</sequence>
<evidence type="ECO:0000313" key="7">
    <source>
        <dbReference type="Proteomes" id="UP000291191"/>
    </source>
</evidence>
<reference evidence="6 7" key="1">
    <citation type="journal article" date="2019" name="Science, e1252229">
        <title>Invertible promoters mediate bacterial phase variation, antibiotic resistance, and host adaptation in the gut.</title>
        <authorList>
            <person name="Jiang X."/>
            <person name="Hall A.B."/>
            <person name="Arthur T.D."/>
            <person name="Plichta D.R."/>
            <person name="Covington C.T."/>
            <person name="Poyet M."/>
            <person name="Crothers J."/>
            <person name="Moses P.L."/>
            <person name="Tolonen A.C."/>
            <person name="Vlamakis H."/>
            <person name="Alm E.J."/>
            <person name="Xavier R.J."/>
        </authorList>
    </citation>
    <scope>NUCLEOTIDE SEQUENCE [LARGE SCALE GENOMIC DNA]</scope>
    <source>
        <strain evidence="7">bf_0095</strain>
    </source>
</reference>
<accession>A0A4Q5H900</accession>
<dbReference type="GO" id="GO:0005524">
    <property type="term" value="F:ATP binding"/>
    <property type="evidence" value="ECO:0007669"/>
    <property type="project" value="UniProtKB-UniRule"/>
</dbReference>
<keyword evidence="3 4" id="KW-0067">ATP-binding</keyword>
<organism evidence="6 7">
    <name type="scientific">Bacteroides intestinalis</name>
    <dbReference type="NCBI Taxonomy" id="329854"/>
    <lineage>
        <taxon>Bacteria</taxon>
        <taxon>Pseudomonadati</taxon>
        <taxon>Bacteroidota</taxon>
        <taxon>Bacteroidia</taxon>
        <taxon>Bacteroidales</taxon>
        <taxon>Bacteroidaceae</taxon>
        <taxon>Bacteroides</taxon>
    </lineage>
</organism>
<dbReference type="InterPro" id="IPR013815">
    <property type="entry name" value="ATP_grasp_subdomain_1"/>
</dbReference>
<dbReference type="Proteomes" id="UP000291191">
    <property type="component" value="Unassembled WGS sequence"/>
</dbReference>
<evidence type="ECO:0000256" key="1">
    <source>
        <dbReference type="ARBA" id="ARBA00022598"/>
    </source>
</evidence>
<dbReference type="OrthoDB" id="9803907at2"/>
<name>A0A4Q5H900_9BACE</name>
<dbReference type="Gene3D" id="3.30.470.20">
    <property type="entry name" value="ATP-grasp fold, B domain"/>
    <property type="match status" value="1"/>
</dbReference>
<evidence type="ECO:0000256" key="4">
    <source>
        <dbReference type="PROSITE-ProRule" id="PRU00409"/>
    </source>
</evidence>
<keyword evidence="7" id="KW-1185">Reference proteome</keyword>
<evidence type="ECO:0000313" key="6">
    <source>
        <dbReference type="EMBL" id="RYT78048.1"/>
    </source>
</evidence>
<dbReference type="PANTHER" id="PTHR43585">
    <property type="entry name" value="FUMIPYRROLE BIOSYNTHESIS PROTEIN C"/>
    <property type="match status" value="1"/>
</dbReference>
<dbReference type="AlphaFoldDB" id="A0A4Q5H900"/>
<dbReference type="SUPFAM" id="SSF56059">
    <property type="entry name" value="Glutathione synthetase ATP-binding domain-like"/>
    <property type="match status" value="1"/>
</dbReference>
<dbReference type="PANTHER" id="PTHR43585:SF2">
    <property type="entry name" value="ATP-GRASP ENZYME FSQD"/>
    <property type="match status" value="1"/>
</dbReference>
<keyword evidence="1" id="KW-0436">Ligase</keyword>